<reference evidence="1 2" key="1">
    <citation type="submission" date="2022-11" db="EMBL/GenBank/DDBJ databases">
        <title>Minimal conservation of predation-associated metabolite biosynthetic gene clusters underscores biosynthetic potential of Myxococcota including descriptions for ten novel species: Archangium lansinium sp. nov., Myxococcus landrumus sp. nov., Nannocystis bai.</title>
        <authorList>
            <person name="Ahearne A."/>
            <person name="Stevens C."/>
            <person name="Dowd S."/>
        </authorList>
    </citation>
    <scope>NUCLEOTIDE SEQUENCE [LARGE SCALE GENOMIC DNA]</scope>
    <source>
        <strain evidence="1 2">BB15-2</strain>
    </source>
</reference>
<dbReference type="EMBL" id="JAQNDL010000003">
    <property type="protein sequence ID" value="MDC0721964.1"/>
    <property type="molecule type" value="Genomic_DNA"/>
</dbReference>
<evidence type="ECO:0000313" key="2">
    <source>
        <dbReference type="Proteomes" id="UP001221686"/>
    </source>
</evidence>
<evidence type="ECO:0000313" key="1">
    <source>
        <dbReference type="EMBL" id="MDC0721964.1"/>
    </source>
</evidence>
<comment type="caution">
    <text evidence="1">The sequence shown here is derived from an EMBL/GenBank/DDBJ whole genome shotgun (WGS) entry which is preliminary data.</text>
</comment>
<gene>
    <name evidence="1" type="ORF">POL25_33975</name>
</gene>
<dbReference type="Proteomes" id="UP001221686">
    <property type="component" value="Unassembled WGS sequence"/>
</dbReference>
<protein>
    <submittedName>
        <fullName evidence="1">Uncharacterized protein</fullName>
    </submittedName>
</protein>
<dbReference type="RefSeq" id="WP_272090463.1">
    <property type="nucleotide sequence ID" value="NZ_JAQNDL010000003.1"/>
</dbReference>
<sequence length="53" mass="5869">MLKVDAGYLHLSIHRIRLQFTQAGVPDPARVIERRLGAGLLRLGVAHVTIEPL</sequence>
<keyword evidence="2" id="KW-1185">Reference proteome</keyword>
<organism evidence="1 2">
    <name type="scientific">Nannocystis bainbridge</name>
    <dbReference type="NCBI Taxonomy" id="2995303"/>
    <lineage>
        <taxon>Bacteria</taxon>
        <taxon>Pseudomonadati</taxon>
        <taxon>Myxococcota</taxon>
        <taxon>Polyangia</taxon>
        <taxon>Nannocystales</taxon>
        <taxon>Nannocystaceae</taxon>
        <taxon>Nannocystis</taxon>
    </lineage>
</organism>
<proteinExistence type="predicted"/>
<accession>A0ABT5E7X8</accession>
<name>A0ABT5E7X8_9BACT</name>